<comment type="caution">
    <text evidence="1">The sequence shown here is derived from an EMBL/GenBank/DDBJ whole genome shotgun (WGS) entry which is preliminary data.</text>
</comment>
<sequence length="431" mass="48282">MRENQLEKMAIQIRILAISADSTELGSLSNCGVGCPVACKLTLKSPGSCCGLEFEVVSYTCPDDDSFPCDVFRSKSEAAESDAVWGECSKHPGHANFIPISEFVLEKLPEEYRNQSVVDAVKAISKLTVKLVVRHNTEKRKPFDALCYSMSGDGNSVHVGSGWITDIVEFYGSCGGCAECDRNSSPTVRNELPNVTEKYYKVYVVSVKHVVYNDDEAKATEVQIFYDDKKCRREKTMKSIYGSDLSLGYIGDDSTILECITHDESLVSELQVCLERMRSLIIKKNHNHHDELSIRRSIRRDLPLVERSTRLCIMVSHPHGQPKMVTLGKSRQIVYTAKRCLTSANRKQLLNDTAFYYDTESYRGSSGAPVFMPTCIERRRKCDLENSIFDAFVIRSHSIGNITRNINMSSGVVPLYPQPVPINALPDEDNT</sequence>
<gene>
    <name evidence="1" type="ORF">PoB_003810600</name>
</gene>
<dbReference type="Proteomes" id="UP000735302">
    <property type="component" value="Unassembled WGS sequence"/>
</dbReference>
<reference evidence="1 2" key="1">
    <citation type="journal article" date="2021" name="Elife">
        <title>Chloroplast acquisition without the gene transfer in kleptoplastic sea slugs, Plakobranchus ocellatus.</title>
        <authorList>
            <person name="Maeda T."/>
            <person name="Takahashi S."/>
            <person name="Yoshida T."/>
            <person name="Shimamura S."/>
            <person name="Takaki Y."/>
            <person name="Nagai Y."/>
            <person name="Toyoda A."/>
            <person name="Suzuki Y."/>
            <person name="Arimoto A."/>
            <person name="Ishii H."/>
            <person name="Satoh N."/>
            <person name="Nishiyama T."/>
            <person name="Hasebe M."/>
            <person name="Maruyama T."/>
            <person name="Minagawa J."/>
            <person name="Obokata J."/>
            <person name="Shigenobu S."/>
        </authorList>
    </citation>
    <scope>NUCLEOTIDE SEQUENCE [LARGE SCALE GENOMIC DNA]</scope>
</reference>
<protein>
    <submittedName>
        <fullName evidence="1">Uncharacterized protein</fullName>
    </submittedName>
</protein>
<accession>A0AAV4AU05</accession>
<dbReference type="AlphaFoldDB" id="A0AAV4AU05"/>
<name>A0AAV4AU05_9GAST</name>
<keyword evidence="2" id="KW-1185">Reference proteome</keyword>
<evidence type="ECO:0000313" key="1">
    <source>
        <dbReference type="EMBL" id="GFO11601.1"/>
    </source>
</evidence>
<proteinExistence type="predicted"/>
<organism evidence="1 2">
    <name type="scientific">Plakobranchus ocellatus</name>
    <dbReference type="NCBI Taxonomy" id="259542"/>
    <lineage>
        <taxon>Eukaryota</taxon>
        <taxon>Metazoa</taxon>
        <taxon>Spiralia</taxon>
        <taxon>Lophotrochozoa</taxon>
        <taxon>Mollusca</taxon>
        <taxon>Gastropoda</taxon>
        <taxon>Heterobranchia</taxon>
        <taxon>Euthyneura</taxon>
        <taxon>Panpulmonata</taxon>
        <taxon>Sacoglossa</taxon>
        <taxon>Placobranchoidea</taxon>
        <taxon>Plakobranchidae</taxon>
        <taxon>Plakobranchus</taxon>
    </lineage>
</organism>
<evidence type="ECO:0000313" key="2">
    <source>
        <dbReference type="Proteomes" id="UP000735302"/>
    </source>
</evidence>
<dbReference type="EMBL" id="BLXT01004325">
    <property type="protein sequence ID" value="GFO11601.1"/>
    <property type="molecule type" value="Genomic_DNA"/>
</dbReference>